<dbReference type="Gene3D" id="3.40.30.10">
    <property type="entry name" value="Glutaredoxin"/>
    <property type="match status" value="1"/>
</dbReference>
<dbReference type="PROSITE" id="PS51352">
    <property type="entry name" value="THIOREDOXIN_2"/>
    <property type="match status" value="1"/>
</dbReference>
<dbReference type="SUPFAM" id="SSF52833">
    <property type="entry name" value="Thioredoxin-like"/>
    <property type="match status" value="1"/>
</dbReference>
<sequence length="159" mass="18130">MMFVLISGETSETVRKIPDLKLKLLDGENTSIHALLEDGPLLIDFWATWCKPCKKVMKHLNKYHNKYEENGFKVLMVNQDTPRSVGKVKSYIRSQKYSFYVGLDPNQKIAKKLNGLIMPTLILIDTDGTILWRHQGYMPGEEAEIESEIQSAIGLSTDK</sequence>
<dbReference type="InterPro" id="IPR013740">
    <property type="entry name" value="Redoxin"/>
</dbReference>
<dbReference type="EMBL" id="UINC01047519">
    <property type="protein sequence ID" value="SVB56889.1"/>
    <property type="molecule type" value="Genomic_DNA"/>
</dbReference>
<accession>A0A382F2I0</accession>
<name>A0A382F2I0_9ZZZZ</name>
<dbReference type="PANTHER" id="PTHR42852">
    <property type="entry name" value="THIOL:DISULFIDE INTERCHANGE PROTEIN DSBE"/>
    <property type="match status" value="1"/>
</dbReference>
<dbReference type="InterPro" id="IPR036249">
    <property type="entry name" value="Thioredoxin-like_sf"/>
</dbReference>
<evidence type="ECO:0000313" key="2">
    <source>
        <dbReference type="EMBL" id="SVB56889.1"/>
    </source>
</evidence>
<organism evidence="2">
    <name type="scientific">marine metagenome</name>
    <dbReference type="NCBI Taxonomy" id="408172"/>
    <lineage>
        <taxon>unclassified sequences</taxon>
        <taxon>metagenomes</taxon>
        <taxon>ecological metagenomes</taxon>
    </lineage>
</organism>
<dbReference type="CDD" id="cd02966">
    <property type="entry name" value="TlpA_like_family"/>
    <property type="match status" value="1"/>
</dbReference>
<dbReference type="PANTHER" id="PTHR42852:SF17">
    <property type="entry name" value="THIOREDOXIN-LIKE PROTEIN HI_1115"/>
    <property type="match status" value="1"/>
</dbReference>
<dbReference type="GO" id="GO:0016491">
    <property type="term" value="F:oxidoreductase activity"/>
    <property type="evidence" value="ECO:0007669"/>
    <property type="project" value="InterPro"/>
</dbReference>
<feature type="domain" description="Thioredoxin" evidence="1">
    <location>
        <begin position="11"/>
        <end position="154"/>
    </location>
</feature>
<reference evidence="2" key="1">
    <citation type="submission" date="2018-05" db="EMBL/GenBank/DDBJ databases">
        <authorList>
            <person name="Lanie J.A."/>
            <person name="Ng W.-L."/>
            <person name="Kazmierczak K.M."/>
            <person name="Andrzejewski T.M."/>
            <person name="Davidsen T.M."/>
            <person name="Wayne K.J."/>
            <person name="Tettelin H."/>
            <person name="Glass J.I."/>
            <person name="Rusch D."/>
            <person name="Podicherti R."/>
            <person name="Tsui H.-C.T."/>
            <person name="Winkler M.E."/>
        </authorList>
    </citation>
    <scope>NUCLEOTIDE SEQUENCE</scope>
</reference>
<dbReference type="Pfam" id="PF08534">
    <property type="entry name" value="Redoxin"/>
    <property type="match status" value="1"/>
</dbReference>
<gene>
    <name evidence="2" type="ORF">METZ01_LOCUS209743</name>
</gene>
<dbReference type="InterPro" id="IPR050553">
    <property type="entry name" value="Thioredoxin_ResA/DsbE_sf"/>
</dbReference>
<proteinExistence type="predicted"/>
<evidence type="ECO:0000259" key="1">
    <source>
        <dbReference type="PROSITE" id="PS51352"/>
    </source>
</evidence>
<dbReference type="AlphaFoldDB" id="A0A382F2I0"/>
<dbReference type="InterPro" id="IPR013766">
    <property type="entry name" value="Thioredoxin_domain"/>
</dbReference>
<protein>
    <recommendedName>
        <fullName evidence="1">Thioredoxin domain-containing protein</fullName>
    </recommendedName>
</protein>